<dbReference type="EMBL" id="CP065725">
    <property type="protein sequence ID" value="QPT41464.1"/>
    <property type="molecule type" value="Genomic_DNA"/>
</dbReference>
<comment type="similarity">
    <text evidence="1">Belongs to the ABC transporter superfamily.</text>
</comment>
<dbReference type="InterPro" id="IPR027417">
    <property type="entry name" value="P-loop_NTPase"/>
</dbReference>
<dbReference type="GO" id="GO:0005524">
    <property type="term" value="F:ATP binding"/>
    <property type="evidence" value="ECO:0007669"/>
    <property type="project" value="UniProtKB-KW"/>
</dbReference>
<dbReference type="RefSeq" id="WP_115061954.1">
    <property type="nucleotide sequence ID" value="NZ_UGSD01000003.1"/>
</dbReference>
<keyword evidence="4" id="KW-0547">Nucleotide-binding</keyword>
<evidence type="ECO:0000313" key="7">
    <source>
        <dbReference type="EMBL" id="QPT41464.1"/>
    </source>
</evidence>
<dbReference type="Gene3D" id="3.40.50.300">
    <property type="entry name" value="P-loop containing nucleotide triphosphate hydrolases"/>
    <property type="match status" value="1"/>
</dbReference>
<evidence type="ECO:0000259" key="6">
    <source>
        <dbReference type="PROSITE" id="PS50893"/>
    </source>
</evidence>
<evidence type="ECO:0000256" key="5">
    <source>
        <dbReference type="ARBA" id="ARBA00022840"/>
    </source>
</evidence>
<keyword evidence="8" id="KW-1185">Reference proteome</keyword>
<dbReference type="PANTHER" id="PTHR42788:SF19">
    <property type="entry name" value="ALIPHATIC SULFONATES IMPORT ATP-BINDING PROTEIN SSUB 2"/>
    <property type="match status" value="1"/>
</dbReference>
<protein>
    <submittedName>
        <fullName evidence="7">ATP-binding cassette domain-containing protein</fullName>
    </submittedName>
</protein>
<dbReference type="Pfam" id="PF00005">
    <property type="entry name" value="ABC_tran"/>
    <property type="match status" value="1"/>
</dbReference>
<dbReference type="InterPro" id="IPR003593">
    <property type="entry name" value="AAA+_ATPase"/>
</dbReference>
<feature type="domain" description="ABC transporter" evidence="6">
    <location>
        <begin position="1"/>
        <end position="204"/>
    </location>
</feature>
<evidence type="ECO:0000256" key="2">
    <source>
        <dbReference type="ARBA" id="ARBA00022448"/>
    </source>
</evidence>
<keyword evidence="2" id="KW-0813">Transport</keyword>
<reference evidence="7 8" key="1">
    <citation type="submission" date="2020-12" db="EMBL/GenBank/DDBJ databases">
        <title>FDA dAtabase for Regulatory Grade micrObial Sequences (FDA-ARGOS): Supporting development and validation of Infectious Disease Dx tests.</title>
        <authorList>
            <person name="Sproer C."/>
            <person name="Gronow S."/>
            <person name="Severitt S."/>
            <person name="Schroder I."/>
            <person name="Tallon L."/>
            <person name="Sadzewicz L."/>
            <person name="Zhao X."/>
            <person name="Boylan J."/>
            <person name="Ott S."/>
            <person name="Bowen H."/>
            <person name="Vavikolanu K."/>
            <person name="Mehta A."/>
            <person name="Aluvathingal J."/>
            <person name="Nadendla S."/>
            <person name="Lowell S."/>
            <person name="Myers T."/>
            <person name="Yan Y."/>
            <person name="Sichtig H."/>
        </authorList>
    </citation>
    <scope>NUCLEOTIDE SEQUENCE [LARGE SCALE GENOMIC DNA]</scope>
    <source>
        <strain evidence="7 8">FDAARGOS_872</strain>
    </source>
</reference>
<name>A0A7T3BT95_9BURK</name>
<dbReference type="Proteomes" id="UP000594903">
    <property type="component" value="Chromosome"/>
</dbReference>
<gene>
    <name evidence="7" type="ORF">I6G29_13035</name>
</gene>
<keyword evidence="3" id="KW-0472">Membrane</keyword>
<evidence type="ECO:0000256" key="4">
    <source>
        <dbReference type="ARBA" id="ARBA00022741"/>
    </source>
</evidence>
<dbReference type="SMART" id="SM00382">
    <property type="entry name" value="AAA"/>
    <property type="match status" value="1"/>
</dbReference>
<dbReference type="InterPro" id="IPR003439">
    <property type="entry name" value="ABC_transporter-like_ATP-bd"/>
</dbReference>
<dbReference type="PANTHER" id="PTHR42788">
    <property type="entry name" value="TAURINE IMPORT ATP-BINDING PROTEIN-RELATED"/>
    <property type="match status" value="1"/>
</dbReference>
<evidence type="ECO:0000256" key="3">
    <source>
        <dbReference type="ARBA" id="ARBA00022475"/>
    </source>
</evidence>
<proteinExistence type="inferred from homology"/>
<dbReference type="SUPFAM" id="SSF52540">
    <property type="entry name" value="P-loop containing nucleoside triphosphate hydrolases"/>
    <property type="match status" value="1"/>
</dbReference>
<keyword evidence="3" id="KW-1003">Cell membrane</keyword>
<evidence type="ECO:0000256" key="1">
    <source>
        <dbReference type="ARBA" id="ARBA00005417"/>
    </source>
</evidence>
<dbReference type="PROSITE" id="PS50893">
    <property type="entry name" value="ABC_TRANSPORTER_2"/>
    <property type="match status" value="1"/>
</dbReference>
<dbReference type="InterPro" id="IPR050166">
    <property type="entry name" value="ABC_transporter_ATP-bind"/>
</dbReference>
<sequence length="239" mass="25968">MVILIGPSGVGKSSFLKVLAGLEAKQSGRIKIFGEKLDKPHPKAAFVFQQAALLPWLNVERNVAYGLDFKCQPSISKAEITERVSKALFEVGLTHAAKKYPSALSGGMAQGAALARALAREPELLLLDEPLGALDLNTRQDMQKILRRTIKRHQAAALMVTHNIDEAMAVGDRIILLGGHPAGIAAEWQLDDTLCDDLDKQKELRYAIFLALQKACAPVAPEESRELKRLPTNESVSAA</sequence>
<accession>A0A7T3BT95</accession>
<evidence type="ECO:0000313" key="8">
    <source>
        <dbReference type="Proteomes" id="UP000594903"/>
    </source>
</evidence>
<keyword evidence="5 7" id="KW-0067">ATP-binding</keyword>
<organism evidence="7 8">
    <name type="scientific">Oligella ureolytica</name>
    <dbReference type="NCBI Taxonomy" id="90244"/>
    <lineage>
        <taxon>Bacteria</taxon>
        <taxon>Pseudomonadati</taxon>
        <taxon>Pseudomonadota</taxon>
        <taxon>Betaproteobacteria</taxon>
        <taxon>Burkholderiales</taxon>
        <taxon>Alcaligenaceae</taxon>
        <taxon>Oligella</taxon>
    </lineage>
</organism>